<dbReference type="EMBL" id="JAUHHV010000001">
    <property type="protein sequence ID" value="KAK1440954.1"/>
    <property type="molecule type" value="Genomic_DNA"/>
</dbReference>
<name>A0AAD8LEV7_TARER</name>
<evidence type="ECO:0000256" key="3">
    <source>
        <dbReference type="SAM" id="SignalP"/>
    </source>
</evidence>
<keyword evidence="2" id="KW-0812">Transmembrane</keyword>
<feature type="region of interest" description="Disordered" evidence="1">
    <location>
        <begin position="26"/>
        <end position="84"/>
    </location>
</feature>
<accession>A0AAD8LEV7</accession>
<keyword evidence="5" id="KW-1185">Reference proteome</keyword>
<evidence type="ECO:0008006" key="6">
    <source>
        <dbReference type="Google" id="ProtNLM"/>
    </source>
</evidence>
<feature type="compositionally biased region" description="Polar residues" evidence="1">
    <location>
        <begin position="26"/>
        <end position="42"/>
    </location>
</feature>
<evidence type="ECO:0000313" key="5">
    <source>
        <dbReference type="Proteomes" id="UP001229421"/>
    </source>
</evidence>
<reference evidence="4" key="1">
    <citation type="journal article" date="2023" name="bioRxiv">
        <title>Improved chromosome-level genome assembly for marigold (Tagetes erecta).</title>
        <authorList>
            <person name="Jiang F."/>
            <person name="Yuan L."/>
            <person name="Wang S."/>
            <person name="Wang H."/>
            <person name="Xu D."/>
            <person name="Wang A."/>
            <person name="Fan W."/>
        </authorList>
    </citation>
    <scope>NUCLEOTIDE SEQUENCE</scope>
    <source>
        <strain evidence="4">WSJ</strain>
        <tissue evidence="4">Leaf</tissue>
    </source>
</reference>
<dbReference type="Proteomes" id="UP001229421">
    <property type="component" value="Unassembled WGS sequence"/>
</dbReference>
<feature type="transmembrane region" description="Helical" evidence="2">
    <location>
        <begin position="90"/>
        <end position="114"/>
    </location>
</feature>
<keyword evidence="2" id="KW-0472">Membrane</keyword>
<evidence type="ECO:0000256" key="2">
    <source>
        <dbReference type="SAM" id="Phobius"/>
    </source>
</evidence>
<dbReference type="PANTHER" id="PTHR37189">
    <property type="entry name" value="CONCANAVALIN A-LIKE LECTIN/GLUCANASE DOMAIN-CONTAINING PROTEIN-RELATED"/>
    <property type="match status" value="1"/>
</dbReference>
<evidence type="ECO:0000313" key="4">
    <source>
        <dbReference type="EMBL" id="KAK1440954.1"/>
    </source>
</evidence>
<protein>
    <recommendedName>
        <fullName evidence="6">Transmembrane protein</fullName>
    </recommendedName>
</protein>
<gene>
    <name evidence="4" type="ORF">QVD17_06789</name>
</gene>
<organism evidence="4 5">
    <name type="scientific">Tagetes erecta</name>
    <name type="common">African marigold</name>
    <dbReference type="NCBI Taxonomy" id="13708"/>
    <lineage>
        <taxon>Eukaryota</taxon>
        <taxon>Viridiplantae</taxon>
        <taxon>Streptophyta</taxon>
        <taxon>Embryophyta</taxon>
        <taxon>Tracheophyta</taxon>
        <taxon>Spermatophyta</taxon>
        <taxon>Magnoliopsida</taxon>
        <taxon>eudicotyledons</taxon>
        <taxon>Gunneridae</taxon>
        <taxon>Pentapetalae</taxon>
        <taxon>asterids</taxon>
        <taxon>campanulids</taxon>
        <taxon>Asterales</taxon>
        <taxon>Asteraceae</taxon>
        <taxon>Asteroideae</taxon>
        <taxon>Heliantheae alliance</taxon>
        <taxon>Tageteae</taxon>
        <taxon>Tagetes</taxon>
    </lineage>
</organism>
<proteinExistence type="predicted"/>
<evidence type="ECO:0000256" key="1">
    <source>
        <dbReference type="SAM" id="MobiDB-lite"/>
    </source>
</evidence>
<keyword evidence="3" id="KW-0732">Signal</keyword>
<comment type="caution">
    <text evidence="4">The sequence shown here is derived from an EMBL/GenBank/DDBJ whole genome shotgun (WGS) entry which is preliminary data.</text>
</comment>
<keyword evidence="2" id="KW-1133">Transmembrane helix</keyword>
<feature type="chain" id="PRO_5041936190" description="Transmembrane protein" evidence="3">
    <location>
        <begin position="24"/>
        <end position="123"/>
    </location>
</feature>
<sequence>MEHQYRCIILLSLYLPLITISTAGKQLRPSNHGLTNDANSPETAEAASPEMSSFFGAGGDSSKPLPEARNFTDPSYNSSGDGGSDDTRKILMVSSLVCGSAGVVLLGVVGFLFVRRYRNKLVN</sequence>
<feature type="signal peptide" evidence="3">
    <location>
        <begin position="1"/>
        <end position="23"/>
    </location>
</feature>
<dbReference type="PANTHER" id="PTHR37189:SF4">
    <property type="entry name" value="TRANSMEMBRANE PROTEIN"/>
    <property type="match status" value="1"/>
</dbReference>
<dbReference type="AlphaFoldDB" id="A0AAD8LEV7"/>